<dbReference type="AlphaFoldDB" id="A0AAV2KM16"/>
<evidence type="ECO:0000256" key="2">
    <source>
        <dbReference type="ARBA" id="ARBA00022723"/>
    </source>
</evidence>
<dbReference type="InterPro" id="IPR013087">
    <property type="entry name" value="Znf_C2H2_type"/>
</dbReference>
<evidence type="ECO:0000256" key="4">
    <source>
        <dbReference type="ARBA" id="ARBA00022833"/>
    </source>
</evidence>
<feature type="domain" description="C2H2-type" evidence="11">
    <location>
        <begin position="249"/>
        <end position="276"/>
    </location>
</feature>
<dbReference type="PROSITE" id="PS51156">
    <property type="entry name" value="ELM2"/>
    <property type="match status" value="1"/>
</dbReference>
<dbReference type="InterPro" id="IPR009057">
    <property type="entry name" value="Homeodomain-like_sf"/>
</dbReference>
<evidence type="ECO:0000256" key="7">
    <source>
        <dbReference type="ARBA" id="ARBA00023163"/>
    </source>
</evidence>
<evidence type="ECO:0000256" key="5">
    <source>
        <dbReference type="ARBA" id="ARBA00023015"/>
    </source>
</evidence>
<evidence type="ECO:0000256" key="8">
    <source>
        <dbReference type="ARBA" id="ARBA00023242"/>
    </source>
</evidence>
<feature type="region of interest" description="Disordered" evidence="10">
    <location>
        <begin position="1"/>
        <end position="43"/>
    </location>
</feature>
<keyword evidence="3 9" id="KW-0863">Zinc-finger</keyword>
<proteinExistence type="predicted"/>
<dbReference type="Gene3D" id="1.10.10.60">
    <property type="entry name" value="Homeodomain-like"/>
    <property type="match status" value="1"/>
</dbReference>
<dbReference type="PROSITE" id="PS50157">
    <property type="entry name" value="ZINC_FINGER_C2H2_2"/>
    <property type="match status" value="1"/>
</dbReference>
<evidence type="ECO:0000256" key="10">
    <source>
        <dbReference type="SAM" id="MobiDB-lite"/>
    </source>
</evidence>
<evidence type="ECO:0000259" key="13">
    <source>
        <dbReference type="PROSITE" id="PS51293"/>
    </source>
</evidence>
<dbReference type="PROSITE" id="PS00028">
    <property type="entry name" value="ZINC_FINGER_C2H2_1"/>
    <property type="match status" value="1"/>
</dbReference>
<evidence type="ECO:0000256" key="6">
    <source>
        <dbReference type="ARBA" id="ARBA00023125"/>
    </source>
</evidence>
<dbReference type="InterPro" id="IPR000949">
    <property type="entry name" value="ELM2_dom"/>
</dbReference>
<dbReference type="PANTHER" id="PTHR16089">
    <property type="entry name" value="REST COREPRESSOR COREST PROTEIN-RELATED"/>
    <property type="match status" value="1"/>
</dbReference>
<keyword evidence="7" id="KW-0804">Transcription</keyword>
<comment type="subcellular location">
    <subcellularLocation>
        <location evidence="1">Nucleus</location>
    </subcellularLocation>
</comment>
<dbReference type="GO" id="GO:0008270">
    <property type="term" value="F:zinc ion binding"/>
    <property type="evidence" value="ECO:0007669"/>
    <property type="project" value="UniProtKB-KW"/>
</dbReference>
<dbReference type="Proteomes" id="UP001497482">
    <property type="component" value="Chromosome 19"/>
</dbReference>
<dbReference type="SMART" id="SM00717">
    <property type="entry name" value="SANT"/>
    <property type="match status" value="1"/>
</dbReference>
<evidence type="ECO:0000259" key="12">
    <source>
        <dbReference type="PROSITE" id="PS51156"/>
    </source>
</evidence>
<reference evidence="14 15" key="1">
    <citation type="submission" date="2024-04" db="EMBL/GenBank/DDBJ databases">
        <authorList>
            <person name="Waldvogel A.-M."/>
            <person name="Schoenle A."/>
        </authorList>
    </citation>
    <scope>NUCLEOTIDE SEQUENCE [LARGE SCALE GENOMIC DNA]</scope>
</reference>
<dbReference type="PROSITE" id="PS51293">
    <property type="entry name" value="SANT"/>
    <property type="match status" value="1"/>
</dbReference>
<organism evidence="14 15">
    <name type="scientific">Knipowitschia caucasica</name>
    <name type="common">Caucasian dwarf goby</name>
    <name type="synonym">Pomatoschistus caucasicus</name>
    <dbReference type="NCBI Taxonomy" id="637954"/>
    <lineage>
        <taxon>Eukaryota</taxon>
        <taxon>Metazoa</taxon>
        <taxon>Chordata</taxon>
        <taxon>Craniata</taxon>
        <taxon>Vertebrata</taxon>
        <taxon>Euteleostomi</taxon>
        <taxon>Actinopterygii</taxon>
        <taxon>Neopterygii</taxon>
        <taxon>Teleostei</taxon>
        <taxon>Neoteleostei</taxon>
        <taxon>Acanthomorphata</taxon>
        <taxon>Gobiaria</taxon>
        <taxon>Gobiiformes</taxon>
        <taxon>Gobioidei</taxon>
        <taxon>Gobiidae</taxon>
        <taxon>Gobiinae</taxon>
        <taxon>Knipowitschia</taxon>
    </lineage>
</organism>
<evidence type="ECO:0000256" key="1">
    <source>
        <dbReference type="ARBA" id="ARBA00004123"/>
    </source>
</evidence>
<keyword evidence="8" id="KW-0539">Nucleus</keyword>
<keyword evidence="15" id="KW-1185">Reference proteome</keyword>
<dbReference type="Pfam" id="PF01448">
    <property type="entry name" value="ELM2"/>
    <property type="match status" value="1"/>
</dbReference>
<gene>
    <name evidence="14" type="ORF">KC01_LOCUS19654</name>
</gene>
<dbReference type="PANTHER" id="PTHR16089:SF43">
    <property type="match status" value="1"/>
</dbReference>
<dbReference type="EMBL" id="OZ035841">
    <property type="protein sequence ID" value="CAL1590091.1"/>
    <property type="molecule type" value="Genomic_DNA"/>
</dbReference>
<dbReference type="GO" id="GO:0006357">
    <property type="term" value="P:regulation of transcription by RNA polymerase II"/>
    <property type="evidence" value="ECO:0007669"/>
    <property type="project" value="TreeGrafter"/>
</dbReference>
<dbReference type="GO" id="GO:0003714">
    <property type="term" value="F:transcription corepressor activity"/>
    <property type="evidence" value="ECO:0007669"/>
    <property type="project" value="TreeGrafter"/>
</dbReference>
<name>A0AAV2KM16_KNICA</name>
<protein>
    <submittedName>
        <fullName evidence="14">Uncharacterized protein</fullName>
    </submittedName>
</protein>
<keyword evidence="5" id="KW-0805">Transcription regulation</keyword>
<keyword evidence="4" id="KW-0862">Zinc</keyword>
<feature type="domain" description="ELM2" evidence="12">
    <location>
        <begin position="47"/>
        <end position="141"/>
    </location>
</feature>
<keyword evidence="6" id="KW-0238">DNA-binding</keyword>
<dbReference type="InterPro" id="IPR001005">
    <property type="entry name" value="SANT/Myb"/>
</dbReference>
<evidence type="ECO:0000256" key="3">
    <source>
        <dbReference type="ARBA" id="ARBA00022771"/>
    </source>
</evidence>
<keyword evidence="2" id="KW-0479">Metal-binding</keyword>
<dbReference type="SMART" id="SM01189">
    <property type="entry name" value="ELM2"/>
    <property type="match status" value="1"/>
</dbReference>
<dbReference type="InterPro" id="IPR051066">
    <property type="entry name" value="Trans_reg/Corepressor"/>
</dbReference>
<evidence type="ECO:0000313" key="15">
    <source>
        <dbReference type="Proteomes" id="UP001497482"/>
    </source>
</evidence>
<dbReference type="GO" id="GO:0005667">
    <property type="term" value="C:transcription regulator complex"/>
    <property type="evidence" value="ECO:0007669"/>
    <property type="project" value="TreeGrafter"/>
</dbReference>
<dbReference type="Pfam" id="PF00249">
    <property type="entry name" value="Myb_DNA-binding"/>
    <property type="match status" value="1"/>
</dbReference>
<evidence type="ECO:0000259" key="11">
    <source>
        <dbReference type="PROSITE" id="PS50157"/>
    </source>
</evidence>
<accession>A0AAV2KM16</accession>
<dbReference type="GO" id="GO:0000118">
    <property type="term" value="C:histone deacetylase complex"/>
    <property type="evidence" value="ECO:0007669"/>
    <property type="project" value="TreeGrafter"/>
</dbReference>
<dbReference type="SUPFAM" id="SSF46689">
    <property type="entry name" value="Homeodomain-like"/>
    <property type="match status" value="1"/>
</dbReference>
<feature type="domain" description="SANT" evidence="13">
    <location>
        <begin position="151"/>
        <end position="202"/>
    </location>
</feature>
<dbReference type="InterPro" id="IPR017884">
    <property type="entry name" value="SANT_dom"/>
</dbReference>
<evidence type="ECO:0000313" key="14">
    <source>
        <dbReference type="EMBL" id="CAL1590091.1"/>
    </source>
</evidence>
<evidence type="ECO:0000256" key="9">
    <source>
        <dbReference type="PROSITE-ProRule" id="PRU00042"/>
    </source>
</evidence>
<dbReference type="GO" id="GO:0003677">
    <property type="term" value="F:DNA binding"/>
    <property type="evidence" value="ECO:0007669"/>
    <property type="project" value="UniProtKB-KW"/>
</dbReference>
<dbReference type="FunFam" id="1.10.10.60:FF:000012">
    <property type="entry name" value="Metastasis-associated 1 family, member 3"/>
    <property type="match status" value="1"/>
</dbReference>
<sequence length="284" mass="32309">MLQSDRGHFTPPPQLNPLRRGPGLYSSTGHTHPDPGEQSLNSPKVLPCINVGPEFQADIPPCLFDEWSYAKEASPQERLLWKPWDELTHCTAVQDQVEKFLQMCSSSCLPGGGLNTELALHCLHHCHGDVMATLEMLLFSQLVPAEDYHYSGADVWTESEKRLFTAALETHHKDFSLIQTMVKTKTVAQCVELYYVRKKLDKEKTFNMEEESKVEDMEKPTITTPTQQPITQQVRHEEMASVPLLAGSFPCKLCGKMFHKIKSRNAHMKIHRQPQEDWTDKKVG</sequence>